<accession>A0ABS7RPC4</accession>
<sequence>MAAHTYEITVTWTGDRGEGTSSIKGYDRSHTISADGPPDIEGTADPTFLGDPARWNPEQLFVAALSQCHMLWYLGLCARAGVVVSEYVDRPAGTMVTAPDGSGRFTEVVLRPRITVAAEDQVERATALHEKANQMCFVAQSVTCDIRHEPEIKVR</sequence>
<evidence type="ECO:0000256" key="1">
    <source>
        <dbReference type="SAM" id="MobiDB-lite"/>
    </source>
</evidence>
<dbReference type="PANTHER" id="PTHR42830:SF2">
    <property type="entry name" value="OSMC_OHR FAMILY PROTEIN"/>
    <property type="match status" value="1"/>
</dbReference>
<gene>
    <name evidence="2" type="ORF">K1X13_16130</name>
</gene>
<comment type="caution">
    <text evidence="2">The sequence shown here is derived from an EMBL/GenBank/DDBJ whole genome shotgun (WGS) entry which is preliminary data.</text>
</comment>
<dbReference type="InterPro" id="IPR003718">
    <property type="entry name" value="OsmC/Ohr_fam"/>
</dbReference>
<proteinExistence type="predicted"/>
<protein>
    <submittedName>
        <fullName evidence="2">OsmC family protein</fullName>
    </submittedName>
</protein>
<organism evidence="2 3">
    <name type="scientific">Nocardioides jiangsuensis</name>
    <dbReference type="NCBI Taxonomy" id="2866161"/>
    <lineage>
        <taxon>Bacteria</taxon>
        <taxon>Bacillati</taxon>
        <taxon>Actinomycetota</taxon>
        <taxon>Actinomycetes</taxon>
        <taxon>Propionibacteriales</taxon>
        <taxon>Nocardioidaceae</taxon>
        <taxon>Nocardioides</taxon>
    </lineage>
</organism>
<dbReference type="Proteomes" id="UP000754710">
    <property type="component" value="Unassembled WGS sequence"/>
</dbReference>
<name>A0ABS7RPC4_9ACTN</name>
<dbReference type="Gene3D" id="3.30.300.20">
    <property type="match status" value="1"/>
</dbReference>
<dbReference type="SUPFAM" id="SSF82784">
    <property type="entry name" value="OsmC-like"/>
    <property type="match status" value="1"/>
</dbReference>
<dbReference type="RefSeq" id="WP_221026173.1">
    <property type="nucleotide sequence ID" value="NZ_JAIEZQ010000003.1"/>
</dbReference>
<evidence type="ECO:0000313" key="3">
    <source>
        <dbReference type="Proteomes" id="UP000754710"/>
    </source>
</evidence>
<dbReference type="EMBL" id="JAIEZQ010000003">
    <property type="protein sequence ID" value="MBY9076362.1"/>
    <property type="molecule type" value="Genomic_DNA"/>
</dbReference>
<evidence type="ECO:0000313" key="2">
    <source>
        <dbReference type="EMBL" id="MBY9076362.1"/>
    </source>
</evidence>
<dbReference type="PANTHER" id="PTHR42830">
    <property type="entry name" value="OSMOTICALLY INDUCIBLE FAMILY PROTEIN"/>
    <property type="match status" value="1"/>
</dbReference>
<dbReference type="Pfam" id="PF02566">
    <property type="entry name" value="OsmC"/>
    <property type="match status" value="1"/>
</dbReference>
<keyword evidence="3" id="KW-1185">Reference proteome</keyword>
<reference evidence="2 3" key="1">
    <citation type="submission" date="2021-08" db="EMBL/GenBank/DDBJ databases">
        <title>Nocardioides bacterium WL0053 sp. nov., isolated from the sediment.</title>
        <authorList>
            <person name="Wang L."/>
            <person name="Zhang D."/>
            <person name="Zhang A."/>
        </authorList>
    </citation>
    <scope>NUCLEOTIDE SEQUENCE [LARGE SCALE GENOMIC DNA]</scope>
    <source>
        <strain evidence="2 3">WL0053</strain>
    </source>
</reference>
<dbReference type="InterPro" id="IPR052707">
    <property type="entry name" value="OsmC_Ohr_Peroxiredoxin"/>
</dbReference>
<feature type="region of interest" description="Disordered" evidence="1">
    <location>
        <begin position="19"/>
        <end position="40"/>
    </location>
</feature>
<dbReference type="InterPro" id="IPR036102">
    <property type="entry name" value="OsmC/Ohrsf"/>
</dbReference>
<dbReference type="InterPro" id="IPR015946">
    <property type="entry name" value="KH_dom-like_a/b"/>
</dbReference>